<name>A0A4Q9L0F6_9MICR</name>
<dbReference type="NCBIfam" id="TIGR00231">
    <property type="entry name" value="small_GTP"/>
    <property type="match status" value="1"/>
</dbReference>
<dbReference type="SUPFAM" id="SSF81271">
    <property type="entry name" value="TGS-like"/>
    <property type="match status" value="1"/>
</dbReference>
<keyword evidence="7" id="KW-1185">Reference proteome</keyword>
<dbReference type="VEuPathDB" id="MicrosporidiaDB:CWI36_0043p0010"/>
<dbReference type="InterPro" id="IPR005225">
    <property type="entry name" value="Small_GTP-bd"/>
</dbReference>
<dbReference type="InterPro" id="IPR004095">
    <property type="entry name" value="TGS"/>
</dbReference>
<dbReference type="InterPro" id="IPR012676">
    <property type="entry name" value="TGS-like"/>
</dbReference>
<evidence type="ECO:0000313" key="8">
    <source>
        <dbReference type="Proteomes" id="UP000293045"/>
    </source>
</evidence>
<dbReference type="Pfam" id="PF02824">
    <property type="entry name" value="TGS"/>
    <property type="match status" value="1"/>
</dbReference>
<dbReference type="Gene3D" id="6.10.140.1070">
    <property type="match status" value="2"/>
</dbReference>
<dbReference type="InterPro" id="IPR031167">
    <property type="entry name" value="G_OBG"/>
</dbReference>
<dbReference type="PRINTS" id="PR00326">
    <property type="entry name" value="GTP1OBG"/>
</dbReference>
<dbReference type="InterPro" id="IPR006074">
    <property type="entry name" value="GTP1-OBG_CS"/>
</dbReference>
<dbReference type="FunFam" id="3.10.20.30:FF:000003">
    <property type="entry name" value="Developmentally-regulated GTP-binding protein 1"/>
    <property type="match status" value="1"/>
</dbReference>
<dbReference type="PROSITE" id="PS51710">
    <property type="entry name" value="G_OBG"/>
    <property type="match status" value="1"/>
</dbReference>
<dbReference type="VEuPathDB" id="MicrosporidiaDB:CWI39_1571p0010"/>
<dbReference type="InterPro" id="IPR027417">
    <property type="entry name" value="P-loop_NTPase"/>
</dbReference>
<dbReference type="InterPro" id="IPR012675">
    <property type="entry name" value="Beta-grasp_dom_sf"/>
</dbReference>
<evidence type="ECO:0000313" key="7">
    <source>
        <dbReference type="Proteomes" id="UP000291404"/>
    </source>
</evidence>
<protein>
    <submittedName>
        <fullName evidence="5">Putative GTPase</fullName>
    </submittedName>
</protein>
<dbReference type="FunFam" id="3.40.50.300:FF:001436">
    <property type="entry name" value="Developmentally-regulated GTP-binding protein"/>
    <property type="match status" value="1"/>
</dbReference>
<dbReference type="Proteomes" id="UP000293045">
    <property type="component" value="Unassembled WGS sequence"/>
</dbReference>
<dbReference type="Proteomes" id="UP000291404">
    <property type="component" value="Unassembled WGS sequence"/>
</dbReference>
<keyword evidence="2" id="KW-0342">GTP-binding</keyword>
<sequence length="367" mass="41450">MDRIKEIENEIARTQKNKATAHHMGLLKARLAKLRREQLNLPQNKSTVEGGFDVSKTGIARIGFIGFPSVGKSTLMSKLTGTYSAIADYEFTTLTTVPGVLKYRGAKIQILDLPGIIEGAREGKGRGRQVLGVAKTCSLLLIVLDCTKPLTHKKVIERELEHFGIRLNTKPKNVKINKKEKGGITVIYNYNQSKDEDAVEVEIVKGILTEYRINNAEVVFNEKCSVDEFIDCVDGNRKYVPCLYVLNKIDCIGIKELDLIYRIPNCVPVCAHLGWNFDDLLSKSWDYLKLIRVYAKPRGMAIDYEDPVILREERKKIEDFCNSIHKSIMSKFKYALVWGTSVKHNPQRVGKDHVLNDSDVVQIVKGV</sequence>
<dbReference type="PANTHER" id="PTHR43127">
    <property type="entry name" value="DEVELOPMENTALLY-REGULATED GTP-BINDING PROTEIN 2"/>
    <property type="match status" value="1"/>
</dbReference>
<evidence type="ECO:0000313" key="5">
    <source>
        <dbReference type="EMBL" id="TBU00808.1"/>
    </source>
</evidence>
<accession>A0A4Q9L0F6</accession>
<dbReference type="PROSITE" id="PS51880">
    <property type="entry name" value="TGS"/>
    <property type="match status" value="1"/>
</dbReference>
<dbReference type="SUPFAM" id="SSF52540">
    <property type="entry name" value="P-loop containing nucleoside triphosphate hydrolases"/>
    <property type="match status" value="1"/>
</dbReference>
<proteinExistence type="predicted"/>
<dbReference type="InterPro" id="IPR045001">
    <property type="entry name" value="DRG"/>
</dbReference>
<dbReference type="InterPro" id="IPR031662">
    <property type="entry name" value="GTP-binding_2"/>
</dbReference>
<dbReference type="Gene3D" id="3.10.20.30">
    <property type="match status" value="1"/>
</dbReference>
<gene>
    <name evidence="6" type="ORF">CWI36_0043p0010</name>
    <name evidence="5" type="ORF">CWI39_1571p0010</name>
</gene>
<feature type="domain" description="TGS" evidence="4">
    <location>
        <begin position="289"/>
        <end position="365"/>
    </location>
</feature>
<evidence type="ECO:0000313" key="6">
    <source>
        <dbReference type="EMBL" id="TBU09282.1"/>
    </source>
</evidence>
<comment type="caution">
    <text evidence="5">The sequence shown here is derived from an EMBL/GenBank/DDBJ whole genome shotgun (WGS) entry which is preliminary data.</text>
</comment>
<evidence type="ECO:0000259" key="3">
    <source>
        <dbReference type="PROSITE" id="PS51710"/>
    </source>
</evidence>
<dbReference type="STRING" id="148818.A0A4Q9L0F6"/>
<evidence type="ECO:0000259" key="4">
    <source>
        <dbReference type="PROSITE" id="PS51880"/>
    </source>
</evidence>
<dbReference type="AlphaFoldDB" id="A0A4Q9L0F6"/>
<evidence type="ECO:0000256" key="1">
    <source>
        <dbReference type="ARBA" id="ARBA00022741"/>
    </source>
</evidence>
<dbReference type="EMBL" id="PITI01000043">
    <property type="protein sequence ID" value="TBU09282.1"/>
    <property type="molecule type" value="Genomic_DNA"/>
</dbReference>
<dbReference type="Pfam" id="PF01926">
    <property type="entry name" value="MMR_HSR1"/>
    <property type="match status" value="1"/>
</dbReference>
<dbReference type="GO" id="GO:1903833">
    <property type="term" value="P:positive regulation of cellular response to amino acid starvation"/>
    <property type="evidence" value="ECO:0007669"/>
    <property type="project" value="UniProtKB-ARBA"/>
</dbReference>
<organism evidence="5 8">
    <name type="scientific">Hamiltosporidium magnivora</name>
    <dbReference type="NCBI Taxonomy" id="148818"/>
    <lineage>
        <taxon>Eukaryota</taxon>
        <taxon>Fungi</taxon>
        <taxon>Fungi incertae sedis</taxon>
        <taxon>Microsporidia</taxon>
        <taxon>Dubosqiidae</taxon>
        <taxon>Hamiltosporidium</taxon>
    </lineage>
</organism>
<reference evidence="7 8" key="1">
    <citation type="submission" date="2017-12" db="EMBL/GenBank/DDBJ databases">
        <authorList>
            <person name="Pombert J.-F."/>
            <person name="Haag K.L."/>
            <person name="Ebert D."/>
        </authorList>
    </citation>
    <scope>NUCLEOTIDE SEQUENCE [LARGE SCALE GENOMIC DNA]</scope>
    <source>
        <strain evidence="6">BE-OM-2</strain>
        <strain evidence="5">IL-BN-2</strain>
    </source>
</reference>
<dbReference type="GO" id="GO:0003924">
    <property type="term" value="F:GTPase activity"/>
    <property type="evidence" value="ECO:0007669"/>
    <property type="project" value="InterPro"/>
</dbReference>
<keyword evidence="1" id="KW-0547">Nucleotide-binding</keyword>
<evidence type="ECO:0000256" key="2">
    <source>
        <dbReference type="ARBA" id="ARBA00023134"/>
    </source>
</evidence>
<dbReference type="Pfam" id="PF16897">
    <property type="entry name" value="MMR_HSR1_Xtn"/>
    <property type="match status" value="1"/>
</dbReference>
<dbReference type="EMBL" id="PIXR01001571">
    <property type="protein sequence ID" value="TBU00808.1"/>
    <property type="molecule type" value="Genomic_DNA"/>
</dbReference>
<dbReference type="CDD" id="cd01896">
    <property type="entry name" value="DRG"/>
    <property type="match status" value="1"/>
</dbReference>
<dbReference type="PROSITE" id="PS00905">
    <property type="entry name" value="GTP1_OBG"/>
    <property type="match status" value="1"/>
</dbReference>
<feature type="domain" description="OBG-type G" evidence="3">
    <location>
        <begin position="60"/>
        <end position="289"/>
    </location>
</feature>
<dbReference type="CDD" id="cd17230">
    <property type="entry name" value="TGS_DRG1"/>
    <property type="match status" value="1"/>
</dbReference>
<dbReference type="GO" id="GO:0005525">
    <property type="term" value="F:GTP binding"/>
    <property type="evidence" value="ECO:0007669"/>
    <property type="project" value="UniProtKB-KW"/>
</dbReference>
<dbReference type="InterPro" id="IPR006073">
    <property type="entry name" value="GTP-bd"/>
</dbReference>